<evidence type="ECO:0000256" key="3">
    <source>
        <dbReference type="ARBA" id="ARBA00023125"/>
    </source>
</evidence>
<dbReference type="InterPro" id="IPR036390">
    <property type="entry name" value="WH_DNA-bd_sf"/>
</dbReference>
<dbReference type="GO" id="GO:0006351">
    <property type="term" value="P:DNA-templated transcription"/>
    <property type="evidence" value="ECO:0007669"/>
    <property type="project" value="TreeGrafter"/>
</dbReference>
<dbReference type="FunFam" id="3.40.190.290:FF:000001">
    <property type="entry name" value="Transcriptional regulator, LysR family"/>
    <property type="match status" value="1"/>
</dbReference>
<dbReference type="GO" id="GO:0043565">
    <property type="term" value="F:sequence-specific DNA binding"/>
    <property type="evidence" value="ECO:0007669"/>
    <property type="project" value="TreeGrafter"/>
</dbReference>
<keyword evidence="3" id="KW-0238">DNA-binding</keyword>
<evidence type="ECO:0000256" key="1">
    <source>
        <dbReference type="ARBA" id="ARBA00009437"/>
    </source>
</evidence>
<name>A0A514EFH2_9XANT</name>
<dbReference type="PANTHER" id="PTHR30537:SF35">
    <property type="entry name" value="TRANSCRIPTIONAL REGULATORY PROTEIN"/>
    <property type="match status" value="1"/>
</dbReference>
<protein>
    <submittedName>
        <fullName evidence="6">LysR family transcriptional regulator</fullName>
    </submittedName>
</protein>
<gene>
    <name evidence="6" type="ORF">E4A48_14730</name>
</gene>
<dbReference type="InterPro" id="IPR005119">
    <property type="entry name" value="LysR_subst-bd"/>
</dbReference>
<evidence type="ECO:0000256" key="4">
    <source>
        <dbReference type="ARBA" id="ARBA00023163"/>
    </source>
</evidence>
<dbReference type="GO" id="GO:0003700">
    <property type="term" value="F:DNA-binding transcription factor activity"/>
    <property type="evidence" value="ECO:0007669"/>
    <property type="project" value="InterPro"/>
</dbReference>
<organism evidence="6 7">
    <name type="scientific">Xanthomonas cerealis pv. cerealis</name>
    <dbReference type="NCBI Taxonomy" id="152263"/>
    <lineage>
        <taxon>Bacteria</taxon>
        <taxon>Pseudomonadati</taxon>
        <taxon>Pseudomonadota</taxon>
        <taxon>Gammaproteobacteria</taxon>
        <taxon>Lysobacterales</taxon>
        <taxon>Lysobacteraceae</taxon>
        <taxon>Xanthomonas</taxon>
        <taxon>Xanthomonas translucens group</taxon>
        <taxon>Xanthomonas cerealis</taxon>
    </lineage>
</organism>
<accession>A0A514EFH2</accession>
<dbReference type="Proteomes" id="UP000319349">
    <property type="component" value="Chromosome"/>
</dbReference>
<comment type="similarity">
    <text evidence="1">Belongs to the LysR transcriptional regulatory family.</text>
</comment>
<dbReference type="Gene3D" id="1.10.10.10">
    <property type="entry name" value="Winged helix-like DNA-binding domain superfamily/Winged helix DNA-binding domain"/>
    <property type="match status" value="1"/>
</dbReference>
<dbReference type="InterPro" id="IPR036388">
    <property type="entry name" value="WH-like_DNA-bd_sf"/>
</dbReference>
<keyword evidence="7" id="KW-1185">Reference proteome</keyword>
<evidence type="ECO:0000256" key="2">
    <source>
        <dbReference type="ARBA" id="ARBA00023015"/>
    </source>
</evidence>
<dbReference type="EMBL" id="CP038228">
    <property type="protein sequence ID" value="QDI04780.1"/>
    <property type="molecule type" value="Genomic_DNA"/>
</dbReference>
<dbReference type="InterPro" id="IPR058163">
    <property type="entry name" value="LysR-type_TF_proteobact-type"/>
</dbReference>
<dbReference type="FunFam" id="1.10.10.10:FF:000001">
    <property type="entry name" value="LysR family transcriptional regulator"/>
    <property type="match status" value="1"/>
</dbReference>
<dbReference type="InterPro" id="IPR000847">
    <property type="entry name" value="LysR_HTH_N"/>
</dbReference>
<dbReference type="RefSeq" id="WP_039007999.1">
    <property type="nucleotide sequence ID" value="NZ_CM003052.1"/>
</dbReference>
<evidence type="ECO:0000259" key="5">
    <source>
        <dbReference type="PROSITE" id="PS50931"/>
    </source>
</evidence>
<dbReference type="CDD" id="cd08422">
    <property type="entry name" value="PBP2_CrgA_like"/>
    <property type="match status" value="1"/>
</dbReference>
<dbReference type="Pfam" id="PF00126">
    <property type="entry name" value="HTH_1"/>
    <property type="match status" value="1"/>
</dbReference>
<dbReference type="PROSITE" id="PS50931">
    <property type="entry name" value="HTH_LYSR"/>
    <property type="match status" value="1"/>
</dbReference>
<keyword evidence="4" id="KW-0804">Transcription</keyword>
<dbReference type="SUPFAM" id="SSF46785">
    <property type="entry name" value="Winged helix' DNA-binding domain"/>
    <property type="match status" value="1"/>
</dbReference>
<dbReference type="SUPFAM" id="SSF53850">
    <property type="entry name" value="Periplasmic binding protein-like II"/>
    <property type="match status" value="1"/>
</dbReference>
<dbReference type="PANTHER" id="PTHR30537">
    <property type="entry name" value="HTH-TYPE TRANSCRIPTIONAL REGULATOR"/>
    <property type="match status" value="1"/>
</dbReference>
<reference evidence="6 7" key="1">
    <citation type="submission" date="2019-03" db="EMBL/GenBank/DDBJ databases">
        <title>Tal1 in Xanthomonas translucens pv. cerealis Contributes to Virulence in Bacterial Leaf Streak of Wheat.</title>
        <authorList>
            <person name="Shah S.M.A."/>
            <person name="Haq F."/>
            <person name="Ma W."/>
            <person name="Xu X."/>
            <person name="Wang S."/>
            <person name="Xu Z."/>
            <person name="Zou L."/>
            <person name="Zhu B."/>
            <person name="Chen G."/>
        </authorList>
    </citation>
    <scope>NUCLEOTIDE SEQUENCE [LARGE SCALE GENOMIC DNA]</scope>
    <source>
        <strain evidence="6 7">01</strain>
    </source>
</reference>
<evidence type="ECO:0000313" key="7">
    <source>
        <dbReference type="Proteomes" id="UP000319349"/>
    </source>
</evidence>
<feature type="domain" description="HTH lysR-type" evidence="5">
    <location>
        <begin position="1"/>
        <end position="59"/>
    </location>
</feature>
<dbReference type="Pfam" id="PF03466">
    <property type="entry name" value="LysR_substrate"/>
    <property type="match status" value="1"/>
</dbReference>
<evidence type="ECO:0000313" key="6">
    <source>
        <dbReference type="EMBL" id="QDI04780.1"/>
    </source>
</evidence>
<sequence length="303" mass="33020">MDTLEAMRVFVTVVDRNGFNSAAEALGMSTASVTRQVAWLEKRLGLRLLNRTTRRVSPSSVGTAYYQRCQVLLAEFDDMEAAVGEQALTPSGTLRINAPFSFSIARLGPRLAGYRARYPQVALDVSLSDRMVDIVEEGYDMAIRITGQVTPTLIARKLGQVQAYLCAAPAYLERAGTPRLAADIAGHEFLTYSYSPIGDELPLQGPDGETRVRVRGGLRANSGDVLREAAIAGMGIVLQPDFIAQKELEDGRLVRVLPDHQLAPIGVYAVYASRSHLAPKVRSFIDYLVEVGIEREMHGAAAP</sequence>
<keyword evidence="2" id="KW-0805">Transcription regulation</keyword>
<dbReference type="Gene3D" id="3.40.190.290">
    <property type="match status" value="1"/>
</dbReference>
<dbReference type="AlphaFoldDB" id="A0A514EFH2"/>
<proteinExistence type="inferred from homology"/>